<evidence type="ECO:0000313" key="3">
    <source>
        <dbReference type="Proteomes" id="UP000612055"/>
    </source>
</evidence>
<protein>
    <submittedName>
        <fullName evidence="2">Uncharacterized protein</fullName>
    </submittedName>
</protein>
<comment type="caution">
    <text evidence="2">The sequence shown here is derived from an EMBL/GenBank/DDBJ whole genome shotgun (WGS) entry which is preliminary data.</text>
</comment>
<name>A0A835XYE4_9CHLO</name>
<feature type="compositionally biased region" description="Gly residues" evidence="1">
    <location>
        <begin position="85"/>
        <end position="101"/>
    </location>
</feature>
<dbReference type="EMBL" id="JAEHOE010000038">
    <property type="protein sequence ID" value="KAG2493367.1"/>
    <property type="molecule type" value="Genomic_DNA"/>
</dbReference>
<feature type="compositionally biased region" description="Polar residues" evidence="1">
    <location>
        <begin position="32"/>
        <end position="42"/>
    </location>
</feature>
<feature type="region of interest" description="Disordered" evidence="1">
    <location>
        <begin position="22"/>
        <end position="42"/>
    </location>
</feature>
<reference evidence="2" key="1">
    <citation type="journal article" date="2020" name="bioRxiv">
        <title>Comparative genomics of Chlamydomonas.</title>
        <authorList>
            <person name="Craig R.J."/>
            <person name="Hasan A.R."/>
            <person name="Ness R.W."/>
            <person name="Keightley P.D."/>
        </authorList>
    </citation>
    <scope>NUCLEOTIDE SEQUENCE</scope>
    <source>
        <strain evidence="2">CCAP 11/70</strain>
    </source>
</reference>
<proteinExistence type="predicted"/>
<evidence type="ECO:0000313" key="2">
    <source>
        <dbReference type="EMBL" id="KAG2493367.1"/>
    </source>
</evidence>
<accession>A0A835XYE4</accession>
<feature type="compositionally biased region" description="Low complexity" evidence="1">
    <location>
        <begin position="127"/>
        <end position="145"/>
    </location>
</feature>
<gene>
    <name evidence="2" type="ORF">HYH03_008499</name>
</gene>
<evidence type="ECO:0000256" key="1">
    <source>
        <dbReference type="SAM" id="MobiDB-lite"/>
    </source>
</evidence>
<sequence>MRRVRGAAESYKLAWGARGYMRPSADLPPASSRRSITAKQSGMSFSVDDLEISHGDDFEGPTEGDDLEVDFDLDDEEIAASLSIGGPGSAIMGGGGGGGGDGRPKTRYGATPEPAGRQGSGRRPAPAASDSSADLLDAIAALSSDGEGGGGGGGYGGGYGGYY</sequence>
<keyword evidence="3" id="KW-1185">Reference proteome</keyword>
<feature type="compositionally biased region" description="Gly residues" evidence="1">
    <location>
        <begin position="146"/>
        <end position="163"/>
    </location>
</feature>
<dbReference type="AlphaFoldDB" id="A0A835XYE4"/>
<organism evidence="2 3">
    <name type="scientific">Edaphochlamys debaryana</name>
    <dbReference type="NCBI Taxonomy" id="47281"/>
    <lineage>
        <taxon>Eukaryota</taxon>
        <taxon>Viridiplantae</taxon>
        <taxon>Chlorophyta</taxon>
        <taxon>core chlorophytes</taxon>
        <taxon>Chlorophyceae</taxon>
        <taxon>CS clade</taxon>
        <taxon>Chlamydomonadales</taxon>
        <taxon>Chlamydomonadales incertae sedis</taxon>
        <taxon>Edaphochlamys</taxon>
    </lineage>
</organism>
<feature type="region of interest" description="Disordered" evidence="1">
    <location>
        <begin position="82"/>
        <end position="163"/>
    </location>
</feature>
<dbReference type="Proteomes" id="UP000612055">
    <property type="component" value="Unassembled WGS sequence"/>
</dbReference>